<gene>
    <name evidence="1" type="ORF">IMC76_00295</name>
</gene>
<dbReference type="RefSeq" id="WP_025803869.1">
    <property type="nucleotide sequence ID" value="NZ_CP053842.1"/>
</dbReference>
<name>A0A7M1LGZ6_9BACT</name>
<accession>A0A7M1LGZ6</accession>
<dbReference type="OrthoDB" id="7352393at2"/>
<protein>
    <recommendedName>
        <fullName evidence="3">DUF2513 domain-containing protein</fullName>
    </recommendedName>
</protein>
<evidence type="ECO:0000313" key="1">
    <source>
        <dbReference type="EMBL" id="QOQ87304.1"/>
    </source>
</evidence>
<sequence length="126" mass="14376">MQNIELFDLYVGKVLTKLYESFPIKCEIYYKSDFLEVDENIMRGTLIWLKDSEFIKYDAIMPNSDLVTGAILSLKGLELLKQKPKTFQKSLGESLKVLANKGLDSAISKISNDILSYSYIFFSKLG</sequence>
<organism evidence="1 2">
    <name type="scientific">Campylobacter corcagiensis</name>
    <dbReference type="NCBI Taxonomy" id="1448857"/>
    <lineage>
        <taxon>Bacteria</taxon>
        <taxon>Pseudomonadati</taxon>
        <taxon>Campylobacterota</taxon>
        <taxon>Epsilonproteobacteria</taxon>
        <taxon>Campylobacterales</taxon>
        <taxon>Campylobacteraceae</taxon>
        <taxon>Campylobacter</taxon>
    </lineage>
</organism>
<dbReference type="AlphaFoldDB" id="A0A7M1LGZ6"/>
<reference evidence="1 2" key="1">
    <citation type="submission" date="2020-10" db="EMBL/GenBank/DDBJ databases">
        <title>Campylobacter and Helicobacter PacBio genomes.</title>
        <authorList>
            <person name="Lane C."/>
        </authorList>
    </citation>
    <scope>NUCLEOTIDE SEQUENCE [LARGE SCALE GENOMIC DNA]</scope>
    <source>
        <strain evidence="1 2">2016D-0077</strain>
    </source>
</reference>
<dbReference type="EMBL" id="CP063078">
    <property type="protein sequence ID" value="QOQ87304.1"/>
    <property type="molecule type" value="Genomic_DNA"/>
</dbReference>
<dbReference type="Proteomes" id="UP000594749">
    <property type="component" value="Chromosome"/>
</dbReference>
<evidence type="ECO:0000313" key="2">
    <source>
        <dbReference type="Proteomes" id="UP000594749"/>
    </source>
</evidence>
<evidence type="ECO:0008006" key="3">
    <source>
        <dbReference type="Google" id="ProtNLM"/>
    </source>
</evidence>
<proteinExistence type="predicted"/>
<keyword evidence="2" id="KW-1185">Reference proteome</keyword>